<dbReference type="PATRIC" id="fig|1293597.4.peg.505"/>
<dbReference type="EMBL" id="AZDU01000017">
    <property type="protein sequence ID" value="KRL02048.1"/>
    <property type="molecule type" value="Genomic_DNA"/>
</dbReference>
<protein>
    <submittedName>
        <fullName evidence="1">Uncharacterized protein</fullName>
    </submittedName>
</protein>
<comment type="caution">
    <text evidence="1">The sequence shown here is derived from an EMBL/GenBank/DDBJ whole genome shotgun (WGS) entry which is preliminary data.</text>
</comment>
<keyword evidence="2" id="KW-1185">Reference proteome</keyword>
<dbReference type="AlphaFoldDB" id="A0A0R1M259"/>
<evidence type="ECO:0000313" key="2">
    <source>
        <dbReference type="Proteomes" id="UP000051074"/>
    </source>
</evidence>
<reference evidence="1 2" key="1">
    <citation type="journal article" date="2015" name="Genome Announc.">
        <title>Expanding the biotechnology potential of lactobacilli through comparative genomics of 213 strains and associated genera.</title>
        <authorList>
            <person name="Sun Z."/>
            <person name="Harris H.M."/>
            <person name="McCann A."/>
            <person name="Guo C."/>
            <person name="Argimon S."/>
            <person name="Zhang W."/>
            <person name="Yang X."/>
            <person name="Jeffery I.B."/>
            <person name="Cooney J.C."/>
            <person name="Kagawa T.F."/>
            <person name="Liu W."/>
            <person name="Song Y."/>
            <person name="Salvetti E."/>
            <person name="Wrobel A."/>
            <person name="Rasinkangas P."/>
            <person name="Parkhill J."/>
            <person name="Rea M.C."/>
            <person name="O'Sullivan O."/>
            <person name="Ritari J."/>
            <person name="Douillard F.P."/>
            <person name="Paul Ross R."/>
            <person name="Yang R."/>
            <person name="Briner A.E."/>
            <person name="Felis G.E."/>
            <person name="de Vos W.M."/>
            <person name="Barrangou R."/>
            <person name="Klaenhammer T.R."/>
            <person name="Caufield P.W."/>
            <person name="Cui Y."/>
            <person name="Zhang H."/>
            <person name="O'Toole P.W."/>
        </authorList>
    </citation>
    <scope>NUCLEOTIDE SEQUENCE [LARGE SCALE GENOMIC DNA]</scope>
    <source>
        <strain evidence="1 2">DSM 19284</strain>
    </source>
</reference>
<accession>A0A0R1M259</accession>
<dbReference type="STRING" id="1293597.FC20_GL000437"/>
<sequence>MRQISKMSKDRYLQPQSGLEAMEIIQKLFNQYRKAELTRDLLCYHQNLVSRLQGDIKDAVVQEGNPDLIKDLETMTKIMQDWTAIRLSGKPYPAKMRHFRLMQEGGRVKIKRKTHKIKASGNHRAVRH</sequence>
<organism evidence="1 2">
    <name type="scientific">Lactobacillus equicursoris DSM 19284 = JCM 14600 = CIP 110162</name>
    <dbReference type="NCBI Taxonomy" id="1293597"/>
    <lineage>
        <taxon>Bacteria</taxon>
        <taxon>Bacillati</taxon>
        <taxon>Bacillota</taxon>
        <taxon>Bacilli</taxon>
        <taxon>Lactobacillales</taxon>
        <taxon>Lactobacillaceae</taxon>
        <taxon>Lactobacillus</taxon>
    </lineage>
</organism>
<proteinExistence type="predicted"/>
<dbReference type="Proteomes" id="UP000051074">
    <property type="component" value="Unassembled WGS sequence"/>
</dbReference>
<dbReference type="eggNOG" id="ENOG5030UP0">
    <property type="taxonomic scope" value="Bacteria"/>
</dbReference>
<name>A0A0R1M259_9LACO</name>
<evidence type="ECO:0000313" key="1">
    <source>
        <dbReference type="EMBL" id="KRL02048.1"/>
    </source>
</evidence>
<gene>
    <name evidence="1" type="ORF">FC20_GL000437</name>
</gene>